<dbReference type="RefSeq" id="WP_123101273.1">
    <property type="nucleotide sequence ID" value="NZ_CP127527.1"/>
</dbReference>
<evidence type="ECO:0000313" key="1">
    <source>
        <dbReference type="EMBL" id="RNF76729.1"/>
    </source>
</evidence>
<dbReference type="AlphaFoldDB" id="A0A3M8S6Y9"/>
<name>A0A3M8S6Y9_9PROT</name>
<organism evidence="1">
    <name type="scientific">Acidithiobacillus sulfuriphilus</name>
    <dbReference type="NCBI Taxonomy" id="1867749"/>
    <lineage>
        <taxon>Bacteria</taxon>
        <taxon>Pseudomonadati</taxon>
        <taxon>Pseudomonadota</taxon>
        <taxon>Acidithiobacillia</taxon>
        <taxon>Acidithiobacillales</taxon>
        <taxon>Acidithiobacillaceae</taxon>
        <taxon>Acidithiobacillus</taxon>
    </lineage>
</organism>
<dbReference type="OrthoDB" id="5297063at2"/>
<protein>
    <submittedName>
        <fullName evidence="1">Uncharacterized protein</fullName>
    </submittedName>
</protein>
<gene>
    <name evidence="1" type="ORF">EC580_00630</name>
</gene>
<reference evidence="1" key="1">
    <citation type="submission" date="2018-10" db="EMBL/GenBank/DDBJ databases">
        <title>Acidithiobacillus sulfuriphilus sp. nov.: an extremely acidophilic sulfur-oxidizing chemolithotroph isolated from a neutral pH environment.</title>
        <authorList>
            <person name="Falagan C."/>
            <person name="Moya-Beltran A."/>
            <person name="Quatrini R."/>
            <person name="Johnson D.B."/>
        </authorList>
    </citation>
    <scope>NUCLEOTIDE SEQUENCE [LARGE SCALE GENOMIC DNA]</scope>
    <source>
        <strain evidence="1">CJ-2</strain>
    </source>
</reference>
<proteinExistence type="predicted"/>
<comment type="caution">
    <text evidence="1">The sequence shown here is derived from an EMBL/GenBank/DDBJ whole genome shotgun (WGS) entry which is preliminary data.</text>
</comment>
<sequence>MKPIVSPPPTSPQVAERLEIAILTSEQMRLHWEEEGTAMHYMELVLPLELEATPTGDYLRCRVLAEELEVRVRVDLIHNLPMPVKD</sequence>
<accession>A0A3M8S6Y9</accession>
<dbReference type="EMBL" id="RIZI01000060">
    <property type="protein sequence ID" value="RNF76729.1"/>
    <property type="molecule type" value="Genomic_DNA"/>
</dbReference>